<sequence length="91" mass="9923">MRRSCTSADRSDTRGSLTLQPPPPYSAALSAVSLSMRPRPPQVHVPVRIHRLADDVTVSRTTRNGATHQSVKLFVLLIRTPMGTMLTSIAS</sequence>
<feature type="region of interest" description="Disordered" evidence="1">
    <location>
        <begin position="1"/>
        <end position="24"/>
    </location>
</feature>
<evidence type="ECO:0000313" key="3">
    <source>
        <dbReference type="Proteomes" id="UP000494106"/>
    </source>
</evidence>
<keyword evidence="3" id="KW-1185">Reference proteome</keyword>
<dbReference type="AlphaFoldDB" id="A0A8S1AV19"/>
<organism evidence="2 3">
    <name type="scientific">Arctia plantaginis</name>
    <name type="common">Wood tiger moth</name>
    <name type="synonym">Phalaena plantaginis</name>
    <dbReference type="NCBI Taxonomy" id="874455"/>
    <lineage>
        <taxon>Eukaryota</taxon>
        <taxon>Metazoa</taxon>
        <taxon>Ecdysozoa</taxon>
        <taxon>Arthropoda</taxon>
        <taxon>Hexapoda</taxon>
        <taxon>Insecta</taxon>
        <taxon>Pterygota</taxon>
        <taxon>Neoptera</taxon>
        <taxon>Endopterygota</taxon>
        <taxon>Lepidoptera</taxon>
        <taxon>Glossata</taxon>
        <taxon>Ditrysia</taxon>
        <taxon>Noctuoidea</taxon>
        <taxon>Erebidae</taxon>
        <taxon>Arctiinae</taxon>
        <taxon>Arctia</taxon>
    </lineage>
</organism>
<accession>A0A8S1AV19</accession>
<proteinExistence type="predicted"/>
<dbReference type="Proteomes" id="UP000494106">
    <property type="component" value="Unassembled WGS sequence"/>
</dbReference>
<protein>
    <submittedName>
        <fullName evidence="2">Uncharacterized protein</fullName>
    </submittedName>
</protein>
<dbReference type="EMBL" id="CADEBC010000535">
    <property type="protein sequence ID" value="CAB3248897.1"/>
    <property type="molecule type" value="Genomic_DNA"/>
</dbReference>
<comment type="caution">
    <text evidence="2">The sequence shown here is derived from an EMBL/GenBank/DDBJ whole genome shotgun (WGS) entry which is preliminary data.</text>
</comment>
<reference evidence="2 3" key="1">
    <citation type="submission" date="2020-04" db="EMBL/GenBank/DDBJ databases">
        <authorList>
            <person name="Wallbank WR R."/>
            <person name="Pardo Diaz C."/>
            <person name="Kozak K."/>
            <person name="Martin S."/>
            <person name="Jiggins C."/>
            <person name="Moest M."/>
            <person name="Warren A I."/>
            <person name="Byers J.R.P. K."/>
            <person name="Montejo-Kovacevich G."/>
            <person name="Yen C E."/>
        </authorList>
    </citation>
    <scope>NUCLEOTIDE SEQUENCE [LARGE SCALE GENOMIC DNA]</scope>
</reference>
<name>A0A8S1AV19_ARCPL</name>
<feature type="compositionally biased region" description="Polar residues" evidence="1">
    <location>
        <begin position="1"/>
        <end position="19"/>
    </location>
</feature>
<evidence type="ECO:0000256" key="1">
    <source>
        <dbReference type="SAM" id="MobiDB-lite"/>
    </source>
</evidence>
<dbReference type="OrthoDB" id="7324800at2759"/>
<gene>
    <name evidence="2" type="ORF">APLA_LOCUS11918</name>
</gene>
<evidence type="ECO:0000313" key="2">
    <source>
        <dbReference type="EMBL" id="CAB3248897.1"/>
    </source>
</evidence>